<protein>
    <submittedName>
        <fullName evidence="1">SapC family protein</fullName>
    </submittedName>
</protein>
<dbReference type="InterPro" id="IPR010836">
    <property type="entry name" value="SapC"/>
</dbReference>
<accession>A0ABW2J1C3</accession>
<name>A0ABW2J1C3_9BURK</name>
<reference evidence="2" key="1">
    <citation type="journal article" date="2019" name="Int. J. Syst. Evol. Microbiol.">
        <title>The Global Catalogue of Microorganisms (GCM) 10K type strain sequencing project: providing services to taxonomists for standard genome sequencing and annotation.</title>
        <authorList>
            <consortium name="The Broad Institute Genomics Platform"/>
            <consortium name="The Broad Institute Genome Sequencing Center for Infectious Disease"/>
            <person name="Wu L."/>
            <person name="Ma J."/>
        </authorList>
    </citation>
    <scope>NUCLEOTIDE SEQUENCE [LARGE SCALE GENOMIC DNA]</scope>
    <source>
        <strain evidence="2">CCUG 36956</strain>
    </source>
</reference>
<proteinExistence type="predicted"/>
<organism evidence="1 2">
    <name type="scientific">Herminiimonas aquatilis</name>
    <dbReference type="NCBI Taxonomy" id="345342"/>
    <lineage>
        <taxon>Bacteria</taxon>
        <taxon>Pseudomonadati</taxon>
        <taxon>Pseudomonadota</taxon>
        <taxon>Betaproteobacteria</taxon>
        <taxon>Burkholderiales</taxon>
        <taxon>Oxalobacteraceae</taxon>
        <taxon>Herminiimonas</taxon>
    </lineage>
</organism>
<evidence type="ECO:0000313" key="1">
    <source>
        <dbReference type="EMBL" id="MFC7297143.1"/>
    </source>
</evidence>
<gene>
    <name evidence="1" type="ORF">ACFQO0_01685</name>
</gene>
<comment type="caution">
    <text evidence="1">The sequence shown here is derived from an EMBL/GenBank/DDBJ whole genome shotgun (WGS) entry which is preliminary data.</text>
</comment>
<dbReference type="RefSeq" id="WP_382232317.1">
    <property type="nucleotide sequence ID" value="NZ_JBHTCC010000001.1"/>
</dbReference>
<dbReference type="Pfam" id="PF07277">
    <property type="entry name" value="SapC"/>
    <property type="match status" value="1"/>
</dbReference>
<evidence type="ECO:0000313" key="2">
    <source>
        <dbReference type="Proteomes" id="UP001596379"/>
    </source>
</evidence>
<keyword evidence="2" id="KW-1185">Reference proteome</keyword>
<dbReference type="Proteomes" id="UP001596379">
    <property type="component" value="Unassembled WGS sequence"/>
</dbReference>
<dbReference type="EMBL" id="JBHTCC010000001">
    <property type="protein sequence ID" value="MFC7297143.1"/>
    <property type="molecule type" value="Genomic_DNA"/>
</dbReference>
<sequence>MTTMIFYERAIALNRERHQKLKIQLKTNHFAFAAKTNSVLIAGSELTEASRDYPIVFIGKEGGPFTMAALVGLGDKDNLLVNDSDNWEPGTYIPAFIRRYPFVLAGSDDAEALTVCIDEAYAGLNNERGEALFAEDGTETTYLKNVIDFLVLFHSEMKRTSAFAAKMSELGLLTSKVVTIEREGVKQTLEGAWIVDEVKLNALDDATTLDLVRSGYMGWIYAHLMSLNNVTRLAKRMDARRIASVAPTAEETGSAVVH</sequence>